<evidence type="ECO:0000256" key="4">
    <source>
        <dbReference type="ARBA" id="ARBA00023136"/>
    </source>
</evidence>
<dbReference type="Proteomes" id="UP000095143">
    <property type="component" value="Unassembled WGS sequence"/>
</dbReference>
<evidence type="ECO:0000256" key="8">
    <source>
        <dbReference type="SAM" id="MobiDB-lite"/>
    </source>
</evidence>
<organism evidence="10 11">
    <name type="scientific">Pseudomonas graminis</name>
    <dbReference type="NCBI Taxonomy" id="158627"/>
    <lineage>
        <taxon>Bacteria</taxon>
        <taxon>Pseudomonadati</taxon>
        <taxon>Pseudomonadota</taxon>
        <taxon>Gammaproteobacteria</taxon>
        <taxon>Pseudomonadales</taxon>
        <taxon>Pseudomonadaceae</taxon>
        <taxon>Pseudomonas</taxon>
    </lineage>
</organism>
<evidence type="ECO:0000256" key="9">
    <source>
        <dbReference type="SAM" id="SignalP"/>
    </source>
</evidence>
<name>A0A1C2EC79_9PSED</name>
<dbReference type="Pfam" id="PF04347">
    <property type="entry name" value="FliO"/>
    <property type="match status" value="1"/>
</dbReference>
<dbReference type="InterPro" id="IPR022781">
    <property type="entry name" value="Flagellar_biosynth_FliO"/>
</dbReference>
<accession>A0A1C2EC79</accession>
<evidence type="ECO:0000313" key="10">
    <source>
        <dbReference type="EMBL" id="OCX24615.1"/>
    </source>
</evidence>
<dbReference type="GO" id="GO:0009425">
    <property type="term" value="C:bacterial-type flagellum basal body"/>
    <property type="evidence" value="ECO:0007669"/>
    <property type="project" value="UniProtKB-SubCell"/>
</dbReference>
<comment type="caution">
    <text evidence="10">The sequence shown here is derived from an EMBL/GenBank/DDBJ whole genome shotgun (WGS) entry which is preliminary data.</text>
</comment>
<dbReference type="PANTHER" id="PTHR38766">
    <property type="entry name" value="FLAGELLAR PROTEIN FLIO"/>
    <property type="match status" value="1"/>
</dbReference>
<keyword evidence="1 7" id="KW-1003">Cell membrane</keyword>
<keyword evidence="9" id="KW-0732">Signal</keyword>
<feature type="compositionally biased region" description="Gly residues" evidence="8">
    <location>
        <begin position="162"/>
        <end position="180"/>
    </location>
</feature>
<dbReference type="GO" id="GO:0044781">
    <property type="term" value="P:bacterial-type flagellum organization"/>
    <property type="evidence" value="ECO:0007669"/>
    <property type="project" value="UniProtKB-UniRule"/>
</dbReference>
<feature type="signal peptide" evidence="9">
    <location>
        <begin position="1"/>
        <end position="22"/>
    </location>
</feature>
<evidence type="ECO:0000256" key="7">
    <source>
        <dbReference type="RuleBase" id="RU362064"/>
    </source>
</evidence>
<keyword evidence="2 7" id="KW-0812">Transmembrane</keyword>
<reference evidence="10 11" key="1">
    <citation type="submission" date="2016-08" db="EMBL/GenBank/DDBJ databases">
        <title>Whole genome sequence of Pseudomonas graminis strain UASWS1507, a potential biological control agent for agriculture.</title>
        <authorList>
            <person name="Crovadore J."/>
            <person name="Calmin G."/>
            <person name="Chablais R."/>
            <person name="Cochard B."/>
            <person name="Lefort F."/>
        </authorList>
    </citation>
    <scope>NUCLEOTIDE SEQUENCE [LARGE SCALE GENOMIC DNA]</scope>
    <source>
        <strain evidence="10 11">UASWS1507</strain>
    </source>
</reference>
<feature type="chain" id="PRO_5008660278" description="Flagellar protein" evidence="9">
    <location>
        <begin position="23"/>
        <end position="200"/>
    </location>
</feature>
<sequence length="200" mass="20359">MRGLFRTLSSLPLLALSWAVMAADPATPAAPAATTATTAATTTPAVAAPVAGTLNGGIGGQLLQLVLGLLLVIGLIFVLAWLMRRVQRAGPAGNQVIKLVGSRALGTRDRLVLVQVGNEQVLLGVSPGSITALHVMNEPVDVPDPQSVQPEFAKRLLEALGNKGGAGQRTGKNIFGGAGKKAGTPGTTGATRTTDQKDTN</sequence>
<proteinExistence type="inferred from homology"/>
<keyword evidence="4 7" id="KW-0472">Membrane</keyword>
<evidence type="ECO:0000256" key="6">
    <source>
        <dbReference type="ARBA" id="ARBA00037937"/>
    </source>
</evidence>
<keyword evidence="10" id="KW-0282">Flagellum</keyword>
<evidence type="ECO:0000256" key="1">
    <source>
        <dbReference type="ARBA" id="ARBA00022475"/>
    </source>
</evidence>
<dbReference type="AlphaFoldDB" id="A0A1C2EC79"/>
<comment type="subcellular location">
    <subcellularLocation>
        <location evidence="7">Cell membrane</location>
    </subcellularLocation>
    <subcellularLocation>
        <location evidence="7">Bacterial flagellum basal body</location>
    </subcellularLocation>
</comment>
<evidence type="ECO:0000313" key="11">
    <source>
        <dbReference type="Proteomes" id="UP000095143"/>
    </source>
</evidence>
<dbReference type="EMBL" id="MDEN01000054">
    <property type="protein sequence ID" value="OCX24615.1"/>
    <property type="molecule type" value="Genomic_DNA"/>
</dbReference>
<feature type="region of interest" description="Disordered" evidence="8">
    <location>
        <begin position="162"/>
        <end position="200"/>
    </location>
</feature>
<dbReference type="PANTHER" id="PTHR38766:SF1">
    <property type="entry name" value="FLAGELLAR PROTEIN FLIO"/>
    <property type="match status" value="1"/>
</dbReference>
<evidence type="ECO:0000256" key="3">
    <source>
        <dbReference type="ARBA" id="ARBA00022989"/>
    </source>
</evidence>
<gene>
    <name evidence="10" type="ORF">BBI10_05145</name>
</gene>
<keyword evidence="10" id="KW-0966">Cell projection</keyword>
<dbReference type="InterPro" id="IPR052205">
    <property type="entry name" value="FliO/MopB"/>
</dbReference>
<evidence type="ECO:0000256" key="2">
    <source>
        <dbReference type="ARBA" id="ARBA00022692"/>
    </source>
</evidence>
<dbReference type="NCBIfam" id="TIGR03500">
    <property type="entry name" value="FliO_TIGR"/>
    <property type="match status" value="1"/>
</dbReference>
<feature type="transmembrane region" description="Helical" evidence="7">
    <location>
        <begin position="62"/>
        <end position="82"/>
    </location>
</feature>
<keyword evidence="10" id="KW-0969">Cilium</keyword>
<feature type="compositionally biased region" description="Low complexity" evidence="8">
    <location>
        <begin position="181"/>
        <end position="193"/>
    </location>
</feature>
<dbReference type="GO" id="GO:0005886">
    <property type="term" value="C:plasma membrane"/>
    <property type="evidence" value="ECO:0007669"/>
    <property type="project" value="UniProtKB-SubCell"/>
</dbReference>
<evidence type="ECO:0000256" key="5">
    <source>
        <dbReference type="ARBA" id="ARBA00023143"/>
    </source>
</evidence>
<comment type="similarity">
    <text evidence="6 7">Belongs to the FliO/MopB family.</text>
</comment>
<keyword evidence="5 7" id="KW-0975">Bacterial flagellum</keyword>
<keyword evidence="3 7" id="KW-1133">Transmembrane helix</keyword>
<protein>
    <recommendedName>
        <fullName evidence="7">Flagellar protein</fullName>
    </recommendedName>
</protein>